<reference evidence="1 2" key="1">
    <citation type="submission" date="2017-10" db="EMBL/GenBank/DDBJ databases">
        <title>A novel species of cold-tolerant Malassezia isolated from bats.</title>
        <authorList>
            <person name="Lorch J.M."/>
            <person name="Palmer J.M."/>
            <person name="Vanderwolf K.J."/>
            <person name="Schmidt K.Z."/>
            <person name="Verant M.L."/>
            <person name="Weller T.J."/>
            <person name="Blehert D.S."/>
        </authorList>
    </citation>
    <scope>NUCLEOTIDE SEQUENCE [LARGE SCALE GENOMIC DNA]</scope>
    <source>
        <strain evidence="1 2">NWHC:44797-103</strain>
    </source>
</reference>
<proteinExistence type="predicted"/>
<evidence type="ECO:0000313" key="2">
    <source>
        <dbReference type="Proteomes" id="UP000232875"/>
    </source>
</evidence>
<dbReference type="GO" id="GO:0070939">
    <property type="term" value="C:Dsl1/NZR complex"/>
    <property type="evidence" value="ECO:0007669"/>
    <property type="project" value="InterPro"/>
</dbReference>
<name>A0A2N1JF26_9BASI</name>
<dbReference type="PROSITE" id="PS51386">
    <property type="entry name" value="RINT1_TIP20"/>
    <property type="match status" value="1"/>
</dbReference>
<dbReference type="GO" id="GO:0060628">
    <property type="term" value="P:regulation of ER to Golgi vesicle-mediated transport"/>
    <property type="evidence" value="ECO:0007669"/>
    <property type="project" value="TreeGrafter"/>
</dbReference>
<dbReference type="PANTHER" id="PTHR13520:SF0">
    <property type="entry name" value="RAD50-INTERACTING PROTEIN 1"/>
    <property type="match status" value="1"/>
</dbReference>
<dbReference type="InterPro" id="IPR042044">
    <property type="entry name" value="EXOC6PINT-1/Sec15/Tip20_C_dom2"/>
</dbReference>
<dbReference type="AlphaFoldDB" id="A0A2N1JF26"/>
<dbReference type="GO" id="GO:0006890">
    <property type="term" value="P:retrograde vesicle-mediated transport, Golgi to endoplasmic reticulum"/>
    <property type="evidence" value="ECO:0007669"/>
    <property type="project" value="InterPro"/>
</dbReference>
<dbReference type="Gene3D" id="1.20.58.670">
    <property type="entry name" value="Dsl1p vesicle tethering complex, Tip20p subunit, domain D"/>
    <property type="match status" value="1"/>
</dbReference>
<evidence type="ECO:0000313" key="1">
    <source>
        <dbReference type="EMBL" id="PKI85149.1"/>
    </source>
</evidence>
<sequence length="908" mass="101144">MAQPQRSMRFALPKYVKEDLQTDPYRIQEYLQAQNAENVLRMACTATDLQLLPLVQERVERAHIPAQIQAARDAKDEAVLALQQTESSLRNMVCAALGEESNEDDLAQTLDTFVQHAADAVPRMAEADEVEQKKLNAGLISALSIARACTKLLAEADEACAEAEAAPRDACVQITTLERLSALLEQVPYSTLDTDATVLQHARATLILRRDTHYKTLEAQYLEALRAVLREMHWPLPEFQNPDHGRDAAPDVTYLVNSTALKDAWADVCELQFAAASLGFEAMPSCARHLPSVARTEMDEEVFAQPGSDSYVPLLAVKAFMDPVLLRFRFHFDGDRSTNRLDKPEWFLSHMLQLIQMNAPLFSPAPDPWTQGGPVAELTRFRRPSPHTQTVRARHIDLDTPAELLHTMLYPLRKKIDASMQLLVHQPALLAHNIFQYLTFDTDLREVYKPTVLVADGRGAVRLADHVLGNDTWFQEWLDGERVFVQRRFEALLDEPGAWSLVQADTLTDEDEQDVGSAMESTALSDAPTTTRCAGTLMRILLSVTERYQPLHLLGQRCAFVIHVQRPLLSSFHTRLARHLDAIENMNGSFARAIPGEITSLATSSANDAVRGTNGIGRIAKALLSAAYVKQQLEEWSETSFFLGMGQDIASLDKSSPLYKIMLPSHASDELDSASLISALKWGIQRGASAAATLRPLSLRTEQDSVQETGDVHCAGVWDAFMAQFGEIAHRSERDLERLVVSEVLEQLKPYIMRRWDREDQVSIPTDEDEEASEELARDTIPTRELLPALAKLASLLEHLVRVLPPAQLLPVYRQIANAISNAVVDRILMPSVYCDVGLPTDARVTQQFAPGQATRFQQDVQQGWMHVVQGLQALPKISARRAKGSATGLGRSPQAPWRRLVEASEQI</sequence>
<dbReference type="Proteomes" id="UP000232875">
    <property type="component" value="Unassembled WGS sequence"/>
</dbReference>
<dbReference type="OrthoDB" id="407410at2759"/>
<accession>A0A2N1JF26</accession>
<protein>
    <submittedName>
        <fullName evidence="1">Uncharacterized protein</fullName>
    </submittedName>
</protein>
<keyword evidence="2" id="KW-1185">Reference proteome</keyword>
<dbReference type="PANTHER" id="PTHR13520">
    <property type="entry name" value="RAD50-INTERACTING PROTEIN 1 RINT-1"/>
    <property type="match status" value="1"/>
</dbReference>
<dbReference type="InterPro" id="IPR007528">
    <property type="entry name" value="RINT1_Tip20"/>
</dbReference>
<organism evidence="1 2">
    <name type="scientific">Malassezia vespertilionis</name>
    <dbReference type="NCBI Taxonomy" id="2020962"/>
    <lineage>
        <taxon>Eukaryota</taxon>
        <taxon>Fungi</taxon>
        <taxon>Dikarya</taxon>
        <taxon>Basidiomycota</taxon>
        <taxon>Ustilaginomycotina</taxon>
        <taxon>Malasseziomycetes</taxon>
        <taxon>Malasseziales</taxon>
        <taxon>Malasseziaceae</taxon>
        <taxon>Malassezia</taxon>
    </lineage>
</organism>
<dbReference type="STRING" id="2020962.A0A2N1JF26"/>
<dbReference type="EMBL" id="KZ454988">
    <property type="protein sequence ID" value="PKI85149.1"/>
    <property type="molecule type" value="Genomic_DNA"/>
</dbReference>
<gene>
    <name evidence="1" type="ORF">MVES_001213</name>
</gene>
<dbReference type="GO" id="GO:0006888">
    <property type="term" value="P:endoplasmic reticulum to Golgi vesicle-mediated transport"/>
    <property type="evidence" value="ECO:0007669"/>
    <property type="project" value="InterPro"/>
</dbReference>
<dbReference type="Pfam" id="PF04437">
    <property type="entry name" value="RINT1_TIP1"/>
    <property type="match status" value="1"/>
</dbReference>